<protein>
    <submittedName>
        <fullName evidence="1">Uncharacterized protein</fullName>
    </submittedName>
</protein>
<proteinExistence type="predicted"/>
<organism evidence="1 2">
    <name type="scientific">Pseudomonas syringae pv. apii</name>
    <dbReference type="NCBI Taxonomy" id="81036"/>
    <lineage>
        <taxon>Bacteria</taxon>
        <taxon>Pseudomonadati</taxon>
        <taxon>Pseudomonadota</taxon>
        <taxon>Gammaproteobacteria</taxon>
        <taxon>Pseudomonadales</taxon>
        <taxon>Pseudomonadaceae</taxon>
        <taxon>Pseudomonas</taxon>
    </lineage>
</organism>
<gene>
    <name evidence="1" type="ORF">ALQ49_00361</name>
</gene>
<name>A0A3M3M7T4_9PSED</name>
<evidence type="ECO:0000313" key="1">
    <source>
        <dbReference type="EMBL" id="RMN98546.1"/>
    </source>
</evidence>
<sequence>MTVVNKNEFCDLSRKEIAALQIPDTVAGFLLSPFHLNESDDYILVPKEAFKEMIDLITAHAQAIHAEALFVKKL</sequence>
<dbReference type="Proteomes" id="UP000278062">
    <property type="component" value="Unassembled WGS sequence"/>
</dbReference>
<dbReference type="AlphaFoldDB" id="A0A3M3M7T4"/>
<accession>A0A3M3M7T4</accession>
<dbReference type="EMBL" id="RBPL01000053">
    <property type="protein sequence ID" value="RMN98546.1"/>
    <property type="molecule type" value="Genomic_DNA"/>
</dbReference>
<reference evidence="1 2" key="1">
    <citation type="submission" date="2018-08" db="EMBL/GenBank/DDBJ databases">
        <title>Recombination of ecologically and evolutionarily significant loci maintains genetic cohesion in the Pseudomonas syringae species complex.</title>
        <authorList>
            <person name="Dillon M."/>
            <person name="Thakur S."/>
            <person name="Almeida R.N.D."/>
            <person name="Weir B.S."/>
            <person name="Guttman D.S."/>
        </authorList>
    </citation>
    <scope>NUCLEOTIDE SEQUENCE [LARGE SCALE GENOMIC DNA]</scope>
    <source>
        <strain evidence="1 2">1089_5</strain>
    </source>
</reference>
<evidence type="ECO:0000313" key="2">
    <source>
        <dbReference type="Proteomes" id="UP000278062"/>
    </source>
</evidence>
<dbReference type="RefSeq" id="WP_032634318.1">
    <property type="nucleotide sequence ID" value="NZ_RBPB01000229.1"/>
</dbReference>
<comment type="caution">
    <text evidence="1">The sequence shown here is derived from an EMBL/GenBank/DDBJ whole genome shotgun (WGS) entry which is preliminary data.</text>
</comment>